<keyword evidence="8" id="KW-0862">Zinc</keyword>
<dbReference type="InterPro" id="IPR002755">
    <property type="entry name" value="DNA_primase_S"/>
</dbReference>
<dbReference type="FunFam" id="3.90.920.10:FF:000003">
    <property type="entry name" value="DNA primase"/>
    <property type="match status" value="1"/>
</dbReference>
<keyword evidence="2 10" id="KW-0240">DNA-directed RNA polymerase</keyword>
<reference evidence="12" key="1">
    <citation type="journal article" date="2018" name="Nat. Microbiol.">
        <title>Leveraging single-cell genomics to expand the fungal tree of life.</title>
        <authorList>
            <person name="Ahrendt S.R."/>
            <person name="Quandt C.A."/>
            <person name="Ciobanu D."/>
            <person name="Clum A."/>
            <person name="Salamov A."/>
            <person name="Andreopoulos B."/>
            <person name="Cheng J.F."/>
            <person name="Woyke T."/>
            <person name="Pelin A."/>
            <person name="Henrissat B."/>
            <person name="Reynolds N.K."/>
            <person name="Benny G.L."/>
            <person name="Smith M.E."/>
            <person name="James T.Y."/>
            <person name="Grigoriev I.V."/>
        </authorList>
    </citation>
    <scope>NUCLEOTIDE SEQUENCE [LARGE SCALE GENOMIC DNA]</scope>
</reference>
<keyword evidence="9" id="KW-0804">Transcription</keyword>
<keyword evidence="3 10" id="KW-0639">Primosome</keyword>
<gene>
    <name evidence="11" type="ORF">BJ684DRAFT_7735</name>
</gene>
<dbReference type="GO" id="GO:0003899">
    <property type="term" value="F:DNA-directed RNA polymerase activity"/>
    <property type="evidence" value="ECO:0007669"/>
    <property type="project" value="InterPro"/>
</dbReference>
<evidence type="ECO:0000256" key="5">
    <source>
        <dbReference type="ARBA" id="ARBA00022695"/>
    </source>
</evidence>
<keyword evidence="4 10" id="KW-0808">Transferase</keyword>
<evidence type="ECO:0000256" key="10">
    <source>
        <dbReference type="RuleBase" id="RU003514"/>
    </source>
</evidence>
<keyword evidence="12" id="KW-1185">Reference proteome</keyword>
<evidence type="ECO:0000256" key="3">
    <source>
        <dbReference type="ARBA" id="ARBA00022515"/>
    </source>
</evidence>
<dbReference type="Pfam" id="PF01896">
    <property type="entry name" value="DNA_primase_S"/>
    <property type="match status" value="1"/>
</dbReference>
<dbReference type="InterPro" id="IPR014052">
    <property type="entry name" value="DNA_primase_ssu_euk/arc"/>
</dbReference>
<dbReference type="GO" id="GO:0005658">
    <property type="term" value="C:alpha DNA polymerase:primase complex"/>
    <property type="evidence" value="ECO:0007669"/>
    <property type="project" value="UniProtKB-ARBA"/>
</dbReference>
<dbReference type="AlphaFoldDB" id="A0A4P9Y7J4"/>
<dbReference type="GO" id="GO:0006269">
    <property type="term" value="P:DNA replication, synthesis of primer"/>
    <property type="evidence" value="ECO:0007669"/>
    <property type="project" value="UniProtKB-KW"/>
</dbReference>
<comment type="similarity">
    <text evidence="1 10">Belongs to the eukaryotic-type primase small subunit family.</text>
</comment>
<evidence type="ECO:0000256" key="4">
    <source>
        <dbReference type="ARBA" id="ARBA00022679"/>
    </source>
</evidence>
<dbReference type="SUPFAM" id="SSF56747">
    <property type="entry name" value="Prim-pol domain"/>
    <property type="match status" value="1"/>
</dbReference>
<dbReference type="Gene3D" id="3.90.920.10">
    <property type="entry name" value="DNA primase, PRIM domain"/>
    <property type="match status" value="1"/>
</dbReference>
<keyword evidence="5" id="KW-0548">Nucleotidyltransferase</keyword>
<dbReference type="EC" id="2.7.7.-" evidence="10"/>
<evidence type="ECO:0000256" key="6">
    <source>
        <dbReference type="ARBA" id="ARBA00022705"/>
    </source>
</evidence>
<dbReference type="CDD" id="cd04860">
    <property type="entry name" value="AE_Prim_S"/>
    <property type="match status" value="1"/>
</dbReference>
<dbReference type="GO" id="GO:0046872">
    <property type="term" value="F:metal ion binding"/>
    <property type="evidence" value="ECO:0007669"/>
    <property type="project" value="UniProtKB-KW"/>
</dbReference>
<organism evidence="11 12">
    <name type="scientific">Piptocephalis cylindrospora</name>
    <dbReference type="NCBI Taxonomy" id="1907219"/>
    <lineage>
        <taxon>Eukaryota</taxon>
        <taxon>Fungi</taxon>
        <taxon>Fungi incertae sedis</taxon>
        <taxon>Zoopagomycota</taxon>
        <taxon>Zoopagomycotina</taxon>
        <taxon>Zoopagomycetes</taxon>
        <taxon>Zoopagales</taxon>
        <taxon>Piptocephalidaceae</taxon>
        <taxon>Piptocephalis</taxon>
    </lineage>
</organism>
<sequence length="417" mass="48609">LLRFYYTHLFPYRWYFQWLNYGPVPSPNFSHREFSFTLADDIYIRYQSFKDAEALKQDLIRLVPVKIDIGAIYTARPKEKKSLRPEAFQTVEKELVFDIDMTDYDEIRTCCSGGKICPKCWSFMTIAIRILDTALREDFGFQHLLWVYSGRRGVHCWVADARARRLSNEARRAIVGWLEVIKGGSQQARKVMLPGTLPPTLDRSYKMLEEYFTDVVLRDQGVLDEEESWTKVLHILPDDGLRKYLHASWSSSSGRQKTGREKWDELCRETERFTRKKNRVNYLRNGPRDIVFQYCYPRLDDKVSIQMNHLLKSPFCVHPKTGRVCVPIDPVQAHTFDPFSVPTIQAVVEEAMTLLRTRSSQGRRKKTLIEDTVLAPHITYFRTFVRKLLGMSKEGGTKAMLSRSSSSMLLEGDPMEF</sequence>
<proteinExistence type="inferred from homology"/>
<evidence type="ECO:0000313" key="11">
    <source>
        <dbReference type="EMBL" id="RKP14995.1"/>
    </source>
</evidence>
<evidence type="ECO:0000256" key="8">
    <source>
        <dbReference type="ARBA" id="ARBA00022833"/>
    </source>
</evidence>
<evidence type="ECO:0000256" key="2">
    <source>
        <dbReference type="ARBA" id="ARBA00022478"/>
    </source>
</evidence>
<dbReference type="Proteomes" id="UP000267251">
    <property type="component" value="Unassembled WGS sequence"/>
</dbReference>
<accession>A0A4P9Y7J4</accession>
<evidence type="ECO:0000256" key="9">
    <source>
        <dbReference type="ARBA" id="ARBA00023163"/>
    </source>
</evidence>
<evidence type="ECO:0000256" key="1">
    <source>
        <dbReference type="ARBA" id="ARBA00009762"/>
    </source>
</evidence>
<feature type="non-terminal residue" evidence="11">
    <location>
        <position position="1"/>
    </location>
</feature>
<evidence type="ECO:0000256" key="7">
    <source>
        <dbReference type="ARBA" id="ARBA00022723"/>
    </source>
</evidence>
<keyword evidence="7" id="KW-0479">Metal-binding</keyword>
<evidence type="ECO:0000313" key="12">
    <source>
        <dbReference type="Proteomes" id="UP000267251"/>
    </source>
</evidence>
<name>A0A4P9Y7J4_9FUNG</name>
<protein>
    <recommendedName>
        <fullName evidence="10">DNA primase</fullName>
        <ecNumber evidence="10">2.7.7.-</ecNumber>
    </recommendedName>
</protein>
<keyword evidence="6 10" id="KW-0235">DNA replication</keyword>
<dbReference type="OrthoDB" id="19606at2759"/>
<dbReference type="EMBL" id="KZ987768">
    <property type="protein sequence ID" value="RKP14995.1"/>
    <property type="molecule type" value="Genomic_DNA"/>
</dbReference>
<dbReference type="PANTHER" id="PTHR10536">
    <property type="entry name" value="DNA PRIMASE SMALL SUBUNIT"/>
    <property type="match status" value="1"/>
</dbReference>
<dbReference type="NCBIfam" id="TIGR00335">
    <property type="entry name" value="primase_sml"/>
    <property type="match status" value="1"/>
</dbReference>